<accession>A0A9N8VQF5</accession>
<sequence length="131" mass="14656">MSNKENINSKTFEKQPERTVSSSDDIAQIIGILNNKISKNESTEFVEQIKKADEMLDDSSLSHSEIHPEAVYVSRLFDPLNIRAANMQSNHSGHSDNRDEEKSIESLIITDSFGVVTDFIVKAKDSALDDN</sequence>
<dbReference type="EMBL" id="CAJVPY010000259">
    <property type="protein sequence ID" value="CAG8460813.1"/>
    <property type="molecule type" value="Genomic_DNA"/>
</dbReference>
<name>A0A9N8VQF5_9GLOM</name>
<dbReference type="Proteomes" id="UP000789405">
    <property type="component" value="Unassembled WGS sequence"/>
</dbReference>
<evidence type="ECO:0000313" key="2">
    <source>
        <dbReference type="EMBL" id="CAG8460813.1"/>
    </source>
</evidence>
<dbReference type="AlphaFoldDB" id="A0A9N8VQF5"/>
<feature type="compositionally biased region" description="Polar residues" evidence="1">
    <location>
        <begin position="1"/>
        <end position="10"/>
    </location>
</feature>
<proteinExistence type="predicted"/>
<feature type="region of interest" description="Disordered" evidence="1">
    <location>
        <begin position="1"/>
        <end position="20"/>
    </location>
</feature>
<dbReference type="OrthoDB" id="2459493at2759"/>
<gene>
    <name evidence="2" type="ORF">DERYTH_LOCUS996</name>
</gene>
<protein>
    <submittedName>
        <fullName evidence="2">20070_t:CDS:1</fullName>
    </submittedName>
</protein>
<keyword evidence="3" id="KW-1185">Reference proteome</keyword>
<evidence type="ECO:0000256" key="1">
    <source>
        <dbReference type="SAM" id="MobiDB-lite"/>
    </source>
</evidence>
<reference evidence="2" key="1">
    <citation type="submission" date="2021-06" db="EMBL/GenBank/DDBJ databases">
        <authorList>
            <person name="Kallberg Y."/>
            <person name="Tangrot J."/>
            <person name="Rosling A."/>
        </authorList>
    </citation>
    <scope>NUCLEOTIDE SEQUENCE</scope>
    <source>
        <strain evidence="2">MA453B</strain>
    </source>
</reference>
<organism evidence="2 3">
    <name type="scientific">Dentiscutata erythropus</name>
    <dbReference type="NCBI Taxonomy" id="1348616"/>
    <lineage>
        <taxon>Eukaryota</taxon>
        <taxon>Fungi</taxon>
        <taxon>Fungi incertae sedis</taxon>
        <taxon>Mucoromycota</taxon>
        <taxon>Glomeromycotina</taxon>
        <taxon>Glomeromycetes</taxon>
        <taxon>Diversisporales</taxon>
        <taxon>Gigasporaceae</taxon>
        <taxon>Dentiscutata</taxon>
    </lineage>
</organism>
<evidence type="ECO:0000313" key="3">
    <source>
        <dbReference type="Proteomes" id="UP000789405"/>
    </source>
</evidence>
<comment type="caution">
    <text evidence="2">The sequence shown here is derived from an EMBL/GenBank/DDBJ whole genome shotgun (WGS) entry which is preliminary data.</text>
</comment>